<evidence type="ECO:0000313" key="3">
    <source>
        <dbReference type="Proteomes" id="UP000037109"/>
    </source>
</evidence>
<protein>
    <submittedName>
        <fullName evidence="2">Uncharacterized protein</fullName>
    </submittedName>
</protein>
<feature type="transmembrane region" description="Helical" evidence="1">
    <location>
        <begin position="6"/>
        <end position="27"/>
    </location>
</feature>
<dbReference type="OrthoDB" id="2454818at2"/>
<proteinExistence type="predicted"/>
<keyword evidence="3" id="KW-1185">Reference proteome</keyword>
<name>A0A0M0GIM0_SPOGL</name>
<organism evidence="2 3">
    <name type="scientific">Sporosarcina globispora</name>
    <name type="common">Bacillus globisporus</name>
    <dbReference type="NCBI Taxonomy" id="1459"/>
    <lineage>
        <taxon>Bacteria</taxon>
        <taxon>Bacillati</taxon>
        <taxon>Bacillota</taxon>
        <taxon>Bacilli</taxon>
        <taxon>Bacillales</taxon>
        <taxon>Caryophanaceae</taxon>
        <taxon>Sporosarcina</taxon>
    </lineage>
</organism>
<keyword evidence="1" id="KW-0472">Membrane</keyword>
<evidence type="ECO:0000313" key="2">
    <source>
        <dbReference type="EMBL" id="KON89281.1"/>
    </source>
</evidence>
<keyword evidence="1" id="KW-0812">Transmembrane</keyword>
<sequence>MSMYTLIILLIGLGILGYSLVYTLFVAKERKAVKGDIDAKLPENVQKHAYIRNPIFLTYAIFFGILLVMIIYLALTWNW</sequence>
<comment type="caution">
    <text evidence="2">The sequence shown here is derived from an EMBL/GenBank/DDBJ whole genome shotgun (WGS) entry which is preliminary data.</text>
</comment>
<dbReference type="RefSeq" id="WP_053436651.1">
    <property type="nucleotide sequence ID" value="NZ_LGUF01000007.1"/>
</dbReference>
<dbReference type="STRING" id="1459.AF332_22365"/>
<feature type="transmembrane region" description="Helical" evidence="1">
    <location>
        <begin position="56"/>
        <end position="75"/>
    </location>
</feature>
<dbReference type="AlphaFoldDB" id="A0A0M0GIM0"/>
<reference evidence="3" key="1">
    <citation type="submission" date="2015-07" db="EMBL/GenBank/DDBJ databases">
        <title>Fjat-10036 dsm4.</title>
        <authorList>
            <person name="Liu B."/>
            <person name="Wang J."/>
            <person name="Zhu Y."/>
            <person name="Liu G."/>
            <person name="Chen Q."/>
            <person name="Chen Z."/>
            <person name="Lan J."/>
            <person name="Che J."/>
            <person name="Ge C."/>
            <person name="Shi H."/>
            <person name="Pan Z."/>
            <person name="Liu X."/>
        </authorList>
    </citation>
    <scope>NUCLEOTIDE SEQUENCE [LARGE SCALE GENOMIC DNA]</scope>
    <source>
        <strain evidence="3">DSM 4</strain>
    </source>
</reference>
<dbReference type="PATRIC" id="fig|1459.3.peg.4927"/>
<keyword evidence="1" id="KW-1133">Transmembrane helix</keyword>
<accession>A0A0M0GIM0</accession>
<gene>
    <name evidence="2" type="ORF">AF332_22365</name>
</gene>
<dbReference type="Proteomes" id="UP000037109">
    <property type="component" value="Unassembled WGS sequence"/>
</dbReference>
<dbReference type="EMBL" id="LGUF01000007">
    <property type="protein sequence ID" value="KON89281.1"/>
    <property type="molecule type" value="Genomic_DNA"/>
</dbReference>
<evidence type="ECO:0000256" key="1">
    <source>
        <dbReference type="SAM" id="Phobius"/>
    </source>
</evidence>